<dbReference type="PANTHER" id="PTHR43433">
    <property type="entry name" value="HYDROLASE, ALPHA/BETA FOLD FAMILY PROTEIN"/>
    <property type="match status" value="1"/>
</dbReference>
<keyword evidence="3" id="KW-1185">Reference proteome</keyword>
<dbReference type="InterPro" id="IPR000073">
    <property type="entry name" value="AB_hydrolase_1"/>
</dbReference>
<dbReference type="SUPFAM" id="SSF53474">
    <property type="entry name" value="alpha/beta-Hydrolases"/>
    <property type="match status" value="1"/>
</dbReference>
<dbReference type="AlphaFoldDB" id="A0AAD5UIH6"/>
<dbReference type="EMBL" id="JADGKB010000021">
    <property type="protein sequence ID" value="KAJ3259117.1"/>
    <property type="molecule type" value="Genomic_DNA"/>
</dbReference>
<dbReference type="PANTHER" id="PTHR43433:SF5">
    <property type="entry name" value="AB HYDROLASE-1 DOMAIN-CONTAINING PROTEIN"/>
    <property type="match status" value="1"/>
</dbReference>
<sequence length="322" mass="36270">MSIQPLDFEKGCGFFTTKPAKVGHFIINDYALNYEIHGTGKTKVLCVMGLMSSMAGWKEVLNYFLKGYDFKKESSDYQFLVFDNRGVGHSTNGSFGRYTTSGMAKDAAELLRHVGWTDDRSVHLCGISMGGMISLELASLIPKRFKSLNLLVTCASHRPTPGYFLHSELSLLKPTKNMDDKINVLMSLLFSDEDWLNANDARYPEYKTNRERVFATLKYRMQRTRAPGIYTFLGQGLAVKTHYVSKERLNAIGKEIPDCVAIAGTKDVMIDPACTKELGDHLNCKTVFLEDKGHVIISEADLETCKELEENFTNAEKRWAKL</sequence>
<protein>
    <recommendedName>
        <fullName evidence="1">AB hydrolase-1 domain-containing protein</fullName>
    </recommendedName>
</protein>
<dbReference type="InterPro" id="IPR029058">
    <property type="entry name" value="AB_hydrolase_fold"/>
</dbReference>
<dbReference type="Pfam" id="PF00561">
    <property type="entry name" value="Abhydrolase_1"/>
    <property type="match status" value="1"/>
</dbReference>
<dbReference type="InterPro" id="IPR050471">
    <property type="entry name" value="AB_hydrolase"/>
</dbReference>
<organism evidence="2 3">
    <name type="scientific">Boothiomyces macroporosus</name>
    <dbReference type="NCBI Taxonomy" id="261099"/>
    <lineage>
        <taxon>Eukaryota</taxon>
        <taxon>Fungi</taxon>
        <taxon>Fungi incertae sedis</taxon>
        <taxon>Chytridiomycota</taxon>
        <taxon>Chytridiomycota incertae sedis</taxon>
        <taxon>Chytridiomycetes</taxon>
        <taxon>Rhizophydiales</taxon>
        <taxon>Terramycetaceae</taxon>
        <taxon>Boothiomyces</taxon>
    </lineage>
</organism>
<accession>A0AAD5UIH6</accession>
<dbReference type="Gene3D" id="3.40.50.1820">
    <property type="entry name" value="alpha/beta hydrolase"/>
    <property type="match status" value="1"/>
</dbReference>
<evidence type="ECO:0000313" key="2">
    <source>
        <dbReference type="EMBL" id="KAJ3259117.1"/>
    </source>
</evidence>
<reference evidence="2" key="1">
    <citation type="submission" date="2020-05" db="EMBL/GenBank/DDBJ databases">
        <title>Phylogenomic resolution of chytrid fungi.</title>
        <authorList>
            <person name="Stajich J.E."/>
            <person name="Amses K."/>
            <person name="Simmons R."/>
            <person name="Seto K."/>
            <person name="Myers J."/>
            <person name="Bonds A."/>
            <person name="Quandt C.A."/>
            <person name="Barry K."/>
            <person name="Liu P."/>
            <person name="Grigoriev I."/>
            <person name="Longcore J.E."/>
            <person name="James T.Y."/>
        </authorList>
    </citation>
    <scope>NUCLEOTIDE SEQUENCE</scope>
    <source>
        <strain evidence="2">PLAUS21</strain>
    </source>
</reference>
<dbReference type="Proteomes" id="UP001210925">
    <property type="component" value="Unassembled WGS sequence"/>
</dbReference>
<comment type="caution">
    <text evidence="2">The sequence shown here is derived from an EMBL/GenBank/DDBJ whole genome shotgun (WGS) entry which is preliminary data.</text>
</comment>
<gene>
    <name evidence="2" type="ORF">HK103_003004</name>
</gene>
<evidence type="ECO:0000259" key="1">
    <source>
        <dbReference type="Pfam" id="PF00561"/>
    </source>
</evidence>
<proteinExistence type="predicted"/>
<feature type="domain" description="AB hydrolase-1" evidence="1">
    <location>
        <begin position="44"/>
        <end position="299"/>
    </location>
</feature>
<name>A0AAD5UIH6_9FUNG</name>
<evidence type="ECO:0000313" key="3">
    <source>
        <dbReference type="Proteomes" id="UP001210925"/>
    </source>
</evidence>